<sequence length="306" mass="36452">MAHIIRISDYTSRYQTDIQRYSSQFTRMKKERWHYMQESWKREFAETIRLEYEDLSESSAIAEVWSKAVNKVRNWTTGIHEQKNEKEREHEAFQQTKQVFRNETFEKQLLWAGIPDEDPLNQDMIIDWKHDEWLKQLGIELPDNCFLFYKPVLYVKKAEIELDTILITPTEIICLTCLDGEELSVFEVSSDRYWIEYVNQERRKRLSPIPALERMERVIGNILAQHDRSMPIRSVVIAANSIIDHRTIGMKVDFLDKRSFSDWKLKLVQSNVPLKHQQVKACETLLQYCESRESIEPNLAKPEMFS</sequence>
<keyword evidence="2" id="KW-1185">Reference proteome</keyword>
<dbReference type="EMBL" id="JBCITK010000001">
    <property type="protein sequence ID" value="MEN0644461.1"/>
    <property type="molecule type" value="Genomic_DNA"/>
</dbReference>
<accession>A0ABU9VKN2</accession>
<comment type="caution">
    <text evidence="1">The sequence shown here is derived from an EMBL/GenBank/DDBJ whole genome shotgun (WGS) entry which is preliminary data.</text>
</comment>
<organism evidence="1 2">
    <name type="scientific">Alkalicoccobacillus gibsonii</name>
    <dbReference type="NCBI Taxonomy" id="79881"/>
    <lineage>
        <taxon>Bacteria</taxon>
        <taxon>Bacillati</taxon>
        <taxon>Bacillota</taxon>
        <taxon>Bacilli</taxon>
        <taxon>Bacillales</taxon>
        <taxon>Bacillaceae</taxon>
        <taxon>Alkalicoccobacillus</taxon>
    </lineage>
</organism>
<dbReference type="Proteomes" id="UP001418796">
    <property type="component" value="Unassembled WGS sequence"/>
</dbReference>
<evidence type="ECO:0000313" key="1">
    <source>
        <dbReference type="EMBL" id="MEN0644461.1"/>
    </source>
</evidence>
<dbReference type="RefSeq" id="WP_203089487.1">
    <property type="nucleotide sequence ID" value="NZ_JAEUZA010000004.1"/>
</dbReference>
<evidence type="ECO:0000313" key="2">
    <source>
        <dbReference type="Proteomes" id="UP001418796"/>
    </source>
</evidence>
<reference evidence="1 2" key="1">
    <citation type="submission" date="2024-03" db="EMBL/GenBank/DDBJ databases">
        <title>Bacilli Hybrid Assemblies.</title>
        <authorList>
            <person name="Kovac J."/>
        </authorList>
    </citation>
    <scope>NUCLEOTIDE SEQUENCE [LARGE SCALE GENOMIC DNA]</scope>
    <source>
        <strain evidence="1 2">FSL R7-0666</strain>
    </source>
</reference>
<gene>
    <name evidence="1" type="ORF">MKY91_15015</name>
</gene>
<proteinExistence type="predicted"/>
<protein>
    <submittedName>
        <fullName evidence="1">Nuclease-related domain-containing protein</fullName>
    </submittedName>
</protein>
<name>A0ABU9VKN2_9BACI</name>